<dbReference type="InterPro" id="IPR011990">
    <property type="entry name" value="TPR-like_helical_dom_sf"/>
</dbReference>
<dbReference type="PANTHER" id="PTHR47691">
    <property type="entry name" value="REGULATOR-RELATED"/>
    <property type="match status" value="1"/>
</dbReference>
<feature type="region of interest" description="Disordered" evidence="1">
    <location>
        <begin position="564"/>
        <end position="611"/>
    </location>
</feature>
<dbReference type="STRING" id="366584.SAMN05216377_11612"/>
<dbReference type="Gene3D" id="1.25.40.10">
    <property type="entry name" value="Tetratricopeptide repeat domain"/>
    <property type="match status" value="1"/>
</dbReference>
<dbReference type="Proteomes" id="UP000198967">
    <property type="component" value="Unassembled WGS sequence"/>
</dbReference>
<dbReference type="AlphaFoldDB" id="A0A1G7XKY6"/>
<dbReference type="SUPFAM" id="SSF52540">
    <property type="entry name" value="P-loop containing nucleoside triphosphate hydrolases"/>
    <property type="match status" value="1"/>
</dbReference>
<protein>
    <submittedName>
        <fullName evidence="2">Part of AAA domain-containing protein</fullName>
    </submittedName>
</protein>
<organism evidence="2 3">
    <name type="scientific">Pseudonocardia oroxyli</name>
    <dbReference type="NCBI Taxonomy" id="366584"/>
    <lineage>
        <taxon>Bacteria</taxon>
        <taxon>Bacillati</taxon>
        <taxon>Actinomycetota</taxon>
        <taxon>Actinomycetes</taxon>
        <taxon>Pseudonocardiales</taxon>
        <taxon>Pseudonocardiaceae</taxon>
        <taxon>Pseudonocardia</taxon>
    </lineage>
</organism>
<evidence type="ECO:0000313" key="2">
    <source>
        <dbReference type="EMBL" id="SDG84797.1"/>
    </source>
</evidence>
<dbReference type="Gene3D" id="3.40.50.300">
    <property type="entry name" value="P-loop containing nucleotide triphosphate hydrolases"/>
    <property type="match status" value="1"/>
</dbReference>
<name>A0A1G7XKY6_PSEOR</name>
<feature type="compositionally biased region" description="Low complexity" evidence="1">
    <location>
        <begin position="565"/>
        <end position="581"/>
    </location>
</feature>
<dbReference type="PANTHER" id="PTHR47691:SF3">
    <property type="entry name" value="HTH-TYPE TRANSCRIPTIONAL REGULATOR RV0890C-RELATED"/>
    <property type="match status" value="1"/>
</dbReference>
<evidence type="ECO:0000313" key="3">
    <source>
        <dbReference type="Proteomes" id="UP000198967"/>
    </source>
</evidence>
<sequence>MGFAGVRRLTLRVDAPARAVVQIGEIVLPVPEGTPSAPPARPGPLLGRAGELARIVRAVERAARAVVVTGGPGSGRSATAVEAAHRLAPRFPDGVLAETLGDRPVSAADLARRVLIALGEPDPAPDPVSDPVTDPVAVCRAALARRRVLLLLDDAADAAAVDLLPPGSRSAVLLTARRGLGLPRVRLGRLDPTAAAALLGGDDPRILAACDGVPLALRIAALRLATEPVSAVAEGLTPAHRTLSALRIGDRGMREAVQRAAAALRPGPRAVLRGLGAFPLADVTAETAAALTGISRAEAESALAALADADLLRSRAWGRYELPVLVRRFAEEDARDRGGPRETAAAGDRIARVYATALERADPGWWAAEWPNLVPLARHLDGRDRHRLDHLADVSADRRRSRAPWAAWSEIQRAALRHAEAEGPPHRRAALQVRLAHALRERGDPGAALAMLAGAEERFADAGDPAAAADAARATADVHRDRGERALAATGYRRVLGALAAHTGADALRTTAWALSGLGELAAAEGDATRATRLRRAALDRFRALDDAAGLAAVGYQASSSRVVGSAAPSWPSRASTSSGSGSNGSGSGWSELTGAPSGVARHHRPPNPVR</sequence>
<gene>
    <name evidence="2" type="ORF">SAMN05216377_11612</name>
</gene>
<accession>A0A1G7XKY6</accession>
<dbReference type="EMBL" id="FNBE01000016">
    <property type="protein sequence ID" value="SDG84797.1"/>
    <property type="molecule type" value="Genomic_DNA"/>
</dbReference>
<reference evidence="2 3" key="1">
    <citation type="submission" date="2016-10" db="EMBL/GenBank/DDBJ databases">
        <authorList>
            <person name="de Groot N.N."/>
        </authorList>
    </citation>
    <scope>NUCLEOTIDE SEQUENCE [LARGE SCALE GENOMIC DNA]</scope>
    <source>
        <strain evidence="2 3">CGMCC 4.3143</strain>
    </source>
</reference>
<evidence type="ECO:0000256" key="1">
    <source>
        <dbReference type="SAM" id="MobiDB-lite"/>
    </source>
</evidence>
<proteinExistence type="predicted"/>
<dbReference type="InterPro" id="IPR027417">
    <property type="entry name" value="P-loop_NTPase"/>
</dbReference>
<feature type="compositionally biased region" description="Basic residues" evidence="1">
    <location>
        <begin position="601"/>
        <end position="611"/>
    </location>
</feature>
<keyword evidence="3" id="KW-1185">Reference proteome</keyword>